<evidence type="ECO:0000256" key="2">
    <source>
        <dbReference type="ARBA" id="ARBA00022448"/>
    </source>
</evidence>
<keyword evidence="4 6" id="KW-0067">ATP-binding</keyword>
<dbReference type="InterPro" id="IPR017871">
    <property type="entry name" value="ABC_transporter-like_CS"/>
</dbReference>
<comment type="similarity">
    <text evidence="1">Belongs to the ABC transporter superfamily.</text>
</comment>
<dbReference type="GO" id="GO:0016020">
    <property type="term" value="C:membrane"/>
    <property type="evidence" value="ECO:0007669"/>
    <property type="project" value="InterPro"/>
</dbReference>
<dbReference type="PANTHER" id="PTHR46743">
    <property type="entry name" value="TEICHOIC ACIDS EXPORT ATP-BINDING PROTEIN TAGH"/>
    <property type="match status" value="1"/>
</dbReference>
<gene>
    <name evidence="6" type="ORF">APC1461_1866</name>
</gene>
<protein>
    <submittedName>
        <fullName evidence="6">Polysaccharide ABC transporter ATP-binding component</fullName>
    </submittedName>
</protein>
<evidence type="ECO:0000259" key="5">
    <source>
        <dbReference type="PROSITE" id="PS50893"/>
    </source>
</evidence>
<dbReference type="EMBL" id="PJEG01000025">
    <property type="protein sequence ID" value="PKD13535.1"/>
    <property type="molecule type" value="Genomic_DNA"/>
</dbReference>
<organism evidence="6 7">
    <name type="scientific">Bifidobacterium longum</name>
    <dbReference type="NCBI Taxonomy" id="216816"/>
    <lineage>
        <taxon>Bacteria</taxon>
        <taxon>Bacillati</taxon>
        <taxon>Actinomycetota</taxon>
        <taxon>Actinomycetes</taxon>
        <taxon>Bifidobacteriales</taxon>
        <taxon>Bifidobacteriaceae</taxon>
        <taxon>Bifidobacterium</taxon>
    </lineage>
</organism>
<dbReference type="GO" id="GO:0005524">
    <property type="term" value="F:ATP binding"/>
    <property type="evidence" value="ECO:0007669"/>
    <property type="project" value="UniProtKB-KW"/>
</dbReference>
<dbReference type="PROSITE" id="PS00211">
    <property type="entry name" value="ABC_TRANSPORTER_1"/>
    <property type="match status" value="1"/>
</dbReference>
<evidence type="ECO:0000313" key="6">
    <source>
        <dbReference type="EMBL" id="PKD13535.1"/>
    </source>
</evidence>
<proteinExistence type="inferred from homology"/>
<dbReference type="GO" id="GO:0016887">
    <property type="term" value="F:ATP hydrolysis activity"/>
    <property type="evidence" value="ECO:0007669"/>
    <property type="project" value="InterPro"/>
</dbReference>
<accession>A0A2N0TFM2</accession>
<comment type="caution">
    <text evidence="6">The sequence shown here is derived from an EMBL/GenBank/DDBJ whole genome shotgun (WGS) entry which is preliminary data.</text>
</comment>
<dbReference type="Pfam" id="PF00005">
    <property type="entry name" value="ABC_tran"/>
    <property type="match status" value="1"/>
</dbReference>
<dbReference type="InterPro" id="IPR003439">
    <property type="entry name" value="ABC_transporter-like_ATP-bd"/>
</dbReference>
<evidence type="ECO:0000313" key="7">
    <source>
        <dbReference type="Proteomes" id="UP000232928"/>
    </source>
</evidence>
<dbReference type="SUPFAM" id="SSF52540">
    <property type="entry name" value="P-loop containing nucleoside triphosphate hydrolases"/>
    <property type="match status" value="1"/>
</dbReference>
<evidence type="ECO:0000256" key="3">
    <source>
        <dbReference type="ARBA" id="ARBA00022741"/>
    </source>
</evidence>
<dbReference type="RefSeq" id="WP_101028101.1">
    <property type="nucleotide sequence ID" value="NZ_PJEG01000025.1"/>
</dbReference>
<dbReference type="AlphaFoldDB" id="A0A2N0TFM2"/>
<dbReference type="PANTHER" id="PTHR46743:SF2">
    <property type="entry name" value="TEICHOIC ACIDS EXPORT ATP-BINDING PROTEIN TAGH"/>
    <property type="match status" value="1"/>
</dbReference>
<dbReference type="InterPro" id="IPR050683">
    <property type="entry name" value="Bact_Polysacc_Export_ATP-bd"/>
</dbReference>
<sequence length="406" mass="45861">MTNQDNIALKVDHVAKTFRLPTEQASGIKQAFINWTKGIKGYKEQHVLRDISFEVEKGDFFGIVGRNGSGKSTLLKLISGIYVPEEGSITVNGKLVPFIELGVGFNPELTGRENVYLNGALLGFTREEIDGMYDDIVEFAELEDFMDQKLKNYSSGMQVRLAFSVAIKAQGDILVLDEVLAVGDEAFQRKCDDFFTKIKKDPNKTVILVTHDMNSVKKYCNKAILIKDGEIIVNGNKDDVADRYTVENFTPLNAKEENKDEDTYPVGLNERVPQLRIIPRSPLLIDSSESFKFDIEYEFNEDKDFYLAIALHDIKRGGIPYDSGGKNFKMEKGHRTASFQMPLNLFNSGRFRILVSLRVPNEIDPERTDMVAFTSDDNSCMFVVNNEGSRDYALLNDQAMHIERLA</sequence>
<dbReference type="GO" id="GO:0140359">
    <property type="term" value="F:ABC-type transporter activity"/>
    <property type="evidence" value="ECO:0007669"/>
    <property type="project" value="InterPro"/>
</dbReference>
<dbReference type="Gene3D" id="3.40.50.300">
    <property type="entry name" value="P-loop containing nucleotide triphosphate hydrolases"/>
    <property type="match status" value="1"/>
</dbReference>
<dbReference type="InterPro" id="IPR003593">
    <property type="entry name" value="AAA+_ATPase"/>
</dbReference>
<dbReference type="PROSITE" id="PS50893">
    <property type="entry name" value="ABC_TRANSPORTER_2"/>
    <property type="match status" value="1"/>
</dbReference>
<dbReference type="CDD" id="cd03220">
    <property type="entry name" value="ABC_KpsT_Wzt"/>
    <property type="match status" value="1"/>
</dbReference>
<keyword evidence="2" id="KW-0813">Transport</keyword>
<dbReference type="Proteomes" id="UP000232928">
    <property type="component" value="Unassembled WGS sequence"/>
</dbReference>
<reference evidence="6 7" key="1">
    <citation type="submission" date="2017-12" db="EMBL/GenBank/DDBJ databases">
        <title>Bifidobacterium longum APC/DPC strains.</title>
        <authorList>
            <person name="Arboleya S."/>
        </authorList>
    </citation>
    <scope>NUCLEOTIDE SEQUENCE [LARGE SCALE GENOMIC DNA]</scope>
    <source>
        <strain evidence="6 7">APC1461</strain>
    </source>
</reference>
<feature type="domain" description="ABC transporter" evidence="5">
    <location>
        <begin position="9"/>
        <end position="253"/>
    </location>
</feature>
<evidence type="ECO:0000256" key="4">
    <source>
        <dbReference type="ARBA" id="ARBA00022840"/>
    </source>
</evidence>
<dbReference type="InterPro" id="IPR015860">
    <property type="entry name" value="ABC_transpr_TagH-like"/>
</dbReference>
<keyword evidence="3" id="KW-0547">Nucleotide-binding</keyword>
<dbReference type="InterPro" id="IPR027417">
    <property type="entry name" value="P-loop_NTPase"/>
</dbReference>
<evidence type="ECO:0000256" key="1">
    <source>
        <dbReference type="ARBA" id="ARBA00005417"/>
    </source>
</evidence>
<name>A0A2N0TFM2_BIFLN</name>
<dbReference type="SMART" id="SM00382">
    <property type="entry name" value="AAA"/>
    <property type="match status" value="1"/>
</dbReference>